<accession>A0A2S2PAW1</accession>
<dbReference type="InterPro" id="IPR043502">
    <property type="entry name" value="DNA/RNA_pol_sf"/>
</dbReference>
<dbReference type="PANTHER" id="PTHR47331">
    <property type="entry name" value="PHD-TYPE DOMAIN-CONTAINING PROTEIN"/>
    <property type="match status" value="1"/>
</dbReference>
<dbReference type="Gene3D" id="3.30.70.270">
    <property type="match status" value="1"/>
</dbReference>
<reference evidence="1" key="1">
    <citation type="submission" date="2018-04" db="EMBL/GenBank/DDBJ databases">
        <title>Transcriptome of Schizaphis graminum biotype I.</title>
        <authorList>
            <person name="Scully E.D."/>
            <person name="Geib S.M."/>
            <person name="Palmer N.A."/>
            <person name="Koch K."/>
            <person name="Bradshaw J."/>
            <person name="Heng-Moss T."/>
            <person name="Sarath G."/>
        </authorList>
    </citation>
    <scope>NUCLEOTIDE SEQUENCE</scope>
</reference>
<gene>
    <name evidence="1" type="ORF">g.166269</name>
</gene>
<protein>
    <submittedName>
        <fullName evidence="1">Uncharacterized protein</fullName>
    </submittedName>
</protein>
<name>A0A2S2PAW1_SCHGA</name>
<organism evidence="1">
    <name type="scientific">Schizaphis graminum</name>
    <name type="common">Green bug aphid</name>
    <dbReference type="NCBI Taxonomy" id="13262"/>
    <lineage>
        <taxon>Eukaryota</taxon>
        <taxon>Metazoa</taxon>
        <taxon>Ecdysozoa</taxon>
        <taxon>Arthropoda</taxon>
        <taxon>Hexapoda</taxon>
        <taxon>Insecta</taxon>
        <taxon>Pterygota</taxon>
        <taxon>Neoptera</taxon>
        <taxon>Paraneoptera</taxon>
        <taxon>Hemiptera</taxon>
        <taxon>Sternorrhyncha</taxon>
        <taxon>Aphidomorpha</taxon>
        <taxon>Aphidoidea</taxon>
        <taxon>Aphididae</taxon>
        <taxon>Aphidini</taxon>
        <taxon>Schizaphis</taxon>
    </lineage>
</organism>
<dbReference type="AlphaFoldDB" id="A0A2S2PAW1"/>
<dbReference type="InterPro" id="IPR043128">
    <property type="entry name" value="Rev_trsase/Diguanyl_cyclase"/>
</dbReference>
<dbReference type="Gene3D" id="3.10.10.10">
    <property type="entry name" value="HIV Type 1 Reverse Transcriptase, subunit A, domain 1"/>
    <property type="match status" value="1"/>
</dbReference>
<dbReference type="SUPFAM" id="SSF56672">
    <property type="entry name" value="DNA/RNA polymerases"/>
    <property type="match status" value="1"/>
</dbReference>
<dbReference type="EMBL" id="GGMR01013968">
    <property type="protein sequence ID" value="MBY26587.1"/>
    <property type="molecule type" value="Transcribed_RNA"/>
</dbReference>
<evidence type="ECO:0000313" key="1">
    <source>
        <dbReference type="EMBL" id="MBY26587.1"/>
    </source>
</evidence>
<dbReference type="PANTHER" id="PTHR47331:SF1">
    <property type="entry name" value="GAG-LIKE PROTEIN"/>
    <property type="match status" value="1"/>
</dbReference>
<sequence>MITITMSPVNQSESSIPLDVNIVSKITDCTPQETLQVTSWPHITQLDLADPTFHIPGQIDILLGADIAPAIFTGAHITGHQYHPTAFGTVFGCVLMGPMAIPPKSVTSMLVTVDTILEQTLTKFWEMEEPPHIHHLSTDEMHAERIFMSSVNRLASGRFSIALPLKHPHPILGESRTMAQTRFQYLERRLSKDKELSQQYKEFMRDYLASQHMKVVPMNQRQTPYCYYIPYHCIVRPESKTTKLRVVFDASALTTAGHSLNANLYTGRKLQQELPRILILARVHKVLFTADIKQMYRQIEIRSKDRDYLRILWRFEPDEPITEYRLCTVTYGASSAPHQALRTLQHLAKIEETQFPIAAQILMQDTFMDDILTGADTPEAALVQQSQLIALCNQGQFHLRKWASNSPVILQAVS</sequence>
<proteinExistence type="predicted"/>
<dbReference type="GO" id="GO:0071897">
    <property type="term" value="P:DNA biosynthetic process"/>
    <property type="evidence" value="ECO:0007669"/>
    <property type="project" value="UniProtKB-ARBA"/>
</dbReference>